<dbReference type="PANTHER" id="PTHR11102:SF160">
    <property type="entry name" value="ERAD-ASSOCIATED E3 UBIQUITIN-PROTEIN LIGASE COMPONENT HRD3"/>
    <property type="match status" value="1"/>
</dbReference>
<protein>
    <recommendedName>
        <fullName evidence="3">Sel1 repeat family protein</fullName>
    </recommendedName>
</protein>
<dbReference type="SMART" id="SM00671">
    <property type="entry name" value="SEL1"/>
    <property type="match status" value="4"/>
</dbReference>
<sequence>MTEPTSLFIQTKNLITQSLTESYYYNSTSIEKNMHRLTYENQKELYDWLLTQSNNTHIMKLIGNFFEYGLGYLKIDYDEALKWYLNAAEKNNTNAINIIASYYIKGRAVQINYSLAINWYERAVALGDCHAMNHLGLIHKRGLGVNKDNPTALKWFKLAADHGSTDALWNIADQYETSQDLRNALKYYTIAYHNYKIIKNKMLCKKKIEHLMRSQDMNIEILQEWIMFKDENKTLKDEIDSLTTELSYRPDGPGYQQAKDEFESLSNKKFTSPSPPPSQPQ</sequence>
<feature type="region of interest" description="Disordered" evidence="1">
    <location>
        <begin position="246"/>
        <end position="281"/>
    </location>
</feature>
<dbReference type="InterPro" id="IPR011990">
    <property type="entry name" value="TPR-like_helical_dom_sf"/>
</dbReference>
<dbReference type="PANTHER" id="PTHR11102">
    <property type="entry name" value="SEL-1-LIKE PROTEIN"/>
    <property type="match status" value="1"/>
</dbReference>
<reference evidence="2" key="1">
    <citation type="submission" date="2018-10" db="EMBL/GenBank/DDBJ databases">
        <title>Hidden diversity of soil giant viruses.</title>
        <authorList>
            <person name="Schulz F."/>
            <person name="Alteio L."/>
            <person name="Goudeau D."/>
            <person name="Ryan E.M."/>
            <person name="Malmstrom R.R."/>
            <person name="Blanchard J."/>
            <person name="Woyke T."/>
        </authorList>
    </citation>
    <scope>NUCLEOTIDE SEQUENCE</scope>
    <source>
        <strain evidence="2">HAV1</strain>
    </source>
</reference>
<proteinExistence type="predicted"/>
<evidence type="ECO:0000256" key="1">
    <source>
        <dbReference type="SAM" id="MobiDB-lite"/>
    </source>
</evidence>
<name>A0A3G5A416_9VIRU</name>
<dbReference type="Gene3D" id="1.25.40.10">
    <property type="entry name" value="Tetratricopeptide repeat domain"/>
    <property type="match status" value="1"/>
</dbReference>
<evidence type="ECO:0008006" key="3">
    <source>
        <dbReference type="Google" id="ProtNLM"/>
    </source>
</evidence>
<dbReference type="InterPro" id="IPR050767">
    <property type="entry name" value="Sel1_AlgK"/>
</dbReference>
<accession>A0A3G5A416</accession>
<organism evidence="2">
    <name type="scientific">Harvfovirus sp</name>
    <dbReference type="NCBI Taxonomy" id="2487768"/>
    <lineage>
        <taxon>Viruses</taxon>
        <taxon>Varidnaviria</taxon>
        <taxon>Bamfordvirae</taxon>
        <taxon>Nucleocytoviricota</taxon>
        <taxon>Megaviricetes</taxon>
        <taxon>Imitervirales</taxon>
        <taxon>Mimiviridae</taxon>
        <taxon>Klosneuvirinae</taxon>
    </lineage>
</organism>
<gene>
    <name evidence="2" type="ORF">Harvfovirus86_2</name>
</gene>
<dbReference type="SUPFAM" id="SSF81901">
    <property type="entry name" value="HCP-like"/>
    <property type="match status" value="1"/>
</dbReference>
<dbReference type="Pfam" id="PF08238">
    <property type="entry name" value="Sel1"/>
    <property type="match status" value="4"/>
</dbReference>
<dbReference type="EMBL" id="MK072328">
    <property type="protein sequence ID" value="AYV81957.1"/>
    <property type="molecule type" value="Genomic_DNA"/>
</dbReference>
<evidence type="ECO:0000313" key="2">
    <source>
        <dbReference type="EMBL" id="AYV81957.1"/>
    </source>
</evidence>
<dbReference type="InterPro" id="IPR006597">
    <property type="entry name" value="Sel1-like"/>
</dbReference>